<gene>
    <name evidence="1" type="ORF">GL50803_0011116</name>
</gene>
<evidence type="ECO:0000313" key="2">
    <source>
        <dbReference type="Proteomes" id="UP000001548"/>
    </source>
</evidence>
<dbReference type="AlphaFoldDB" id="D3KGD2"/>
<dbReference type="VEuPathDB" id="GiardiaDB:GL50803_11116"/>
<name>D3KGD2_GIAIC</name>
<protein>
    <submittedName>
        <fullName evidence="1">Uncharacterized protein</fullName>
    </submittedName>
</protein>
<keyword evidence="2" id="KW-1185">Reference proteome</keyword>
<comment type="caution">
    <text evidence="1">The sequence shown here is derived from an EMBL/GenBank/DDBJ whole genome shotgun (WGS) entry which is preliminary data.</text>
</comment>
<dbReference type="OMA" id="SKIMRAY"/>
<reference evidence="1 2" key="1">
    <citation type="journal article" date="2007" name="Science">
        <title>Genomic minimalism in the early diverging intestinal parasite Giardia lamblia.</title>
        <authorList>
            <person name="Morrison H.G."/>
            <person name="McArthur A.G."/>
            <person name="Gillin F.D."/>
            <person name="Aley S.B."/>
            <person name="Adam R.D."/>
            <person name="Olsen G.J."/>
            <person name="Best A.A."/>
            <person name="Cande W.Z."/>
            <person name="Chen F."/>
            <person name="Cipriano M.J."/>
            <person name="Davids B.J."/>
            <person name="Dawson S.C."/>
            <person name="Elmendorf H.G."/>
            <person name="Hehl A.B."/>
            <person name="Holder M.E."/>
            <person name="Huse S.M."/>
            <person name="Kim U.U."/>
            <person name="Lasek-Nesselquist E."/>
            <person name="Manning G."/>
            <person name="Nigam A."/>
            <person name="Nixon J.E."/>
            <person name="Palm D."/>
            <person name="Passamaneck N.E."/>
            <person name="Prabhu A."/>
            <person name="Reich C.I."/>
            <person name="Reiner D.S."/>
            <person name="Samuelson J."/>
            <person name="Svard S.G."/>
            <person name="Sogin M.L."/>
        </authorList>
    </citation>
    <scope>NUCLEOTIDE SEQUENCE [LARGE SCALE GENOMIC DNA]</scope>
    <source>
        <strain evidence="1 2">WB C6</strain>
    </source>
</reference>
<dbReference type="HOGENOM" id="CLU_687828_0_0_1"/>
<proteinExistence type="predicted"/>
<organism evidence="1 2">
    <name type="scientific">Giardia intestinalis (strain ATCC 50803 / WB clone C6)</name>
    <name type="common">Giardia lamblia</name>
    <dbReference type="NCBI Taxonomy" id="184922"/>
    <lineage>
        <taxon>Eukaryota</taxon>
        <taxon>Metamonada</taxon>
        <taxon>Diplomonadida</taxon>
        <taxon>Hexamitidae</taxon>
        <taxon>Giardiinae</taxon>
        <taxon>Giardia</taxon>
    </lineage>
</organism>
<dbReference type="Proteomes" id="UP000001548">
    <property type="component" value="Unassembled WGS sequence"/>
</dbReference>
<sequence length="401" mass="43932">MSSLARVNGVIIFASPRRLFCLTSSPLAGTARETQWTLKEWHHGIDLEDRMILELAGGRVPDRMSVLAVLLDDKRVLLIWIPSGCPDEPAPVSYSVTSTYRKASAAVISDGVLVISDRFGSVYSHSLTSLELDRSKHNDLSTPINKAVTFALAEPVAGRCTTITSLIAGPDRSVYFSDRDGVIVGSKIDSLHDIRCIWSTKNTYLEQILPWHSGGVLALGDLGIFHCRYSQEKLSSEPVILNDQLSSPTGSTVHMCMCMSQQGTAVFAAVLTVTTAKFSRKLDIVSLTISEITISDEKISVTEIFTYDIGACLDWESDTLTLRQLSRSKIMRAYDVIPLRGSLGPVSGDSMPLFLDNLGTLFCTGTELVSVYPKTLSNEVLAEWACSDRVVMEHGHRQAKL</sequence>
<evidence type="ECO:0000313" key="1">
    <source>
        <dbReference type="EMBL" id="KAE8305079.1"/>
    </source>
</evidence>
<accession>D3KGD2</accession>
<dbReference type="EMBL" id="AACB03000001">
    <property type="protein sequence ID" value="KAE8305079.1"/>
    <property type="molecule type" value="Genomic_DNA"/>
</dbReference>